<keyword evidence="2" id="KW-1185">Reference proteome</keyword>
<comment type="caution">
    <text evidence="1">The sequence shown here is derived from an EMBL/GenBank/DDBJ whole genome shotgun (WGS) entry which is preliminary data.</text>
</comment>
<proteinExistence type="predicted"/>
<evidence type="ECO:0000313" key="1">
    <source>
        <dbReference type="EMBL" id="TEB12653.1"/>
    </source>
</evidence>
<name>A0A4Y7RUW3_COPMI</name>
<accession>A0A4Y7RUW3</accession>
<gene>
    <name evidence="1" type="ORF">FA13DRAFT_1748480</name>
</gene>
<evidence type="ECO:0000313" key="2">
    <source>
        <dbReference type="Proteomes" id="UP000298030"/>
    </source>
</evidence>
<dbReference type="OrthoDB" id="3130837at2759"/>
<dbReference type="AlphaFoldDB" id="A0A4Y7RUW3"/>
<dbReference type="Proteomes" id="UP000298030">
    <property type="component" value="Unassembled WGS sequence"/>
</dbReference>
<organism evidence="1 2">
    <name type="scientific">Coprinellus micaceus</name>
    <name type="common">Glistening ink-cap mushroom</name>
    <name type="synonym">Coprinus micaceus</name>
    <dbReference type="NCBI Taxonomy" id="71717"/>
    <lineage>
        <taxon>Eukaryota</taxon>
        <taxon>Fungi</taxon>
        <taxon>Dikarya</taxon>
        <taxon>Basidiomycota</taxon>
        <taxon>Agaricomycotina</taxon>
        <taxon>Agaricomycetes</taxon>
        <taxon>Agaricomycetidae</taxon>
        <taxon>Agaricales</taxon>
        <taxon>Agaricineae</taxon>
        <taxon>Psathyrellaceae</taxon>
        <taxon>Coprinellus</taxon>
    </lineage>
</organism>
<protein>
    <submittedName>
        <fullName evidence="1">Uncharacterized protein</fullName>
    </submittedName>
</protein>
<sequence length="153" mass="17630">MSSNIQSRRQFEFMPEAHNVSIDKVELQNAGHDIYDYRHAVVNHNQVPSSTFNVTTKRTNGTVYNGSFTSRAKPVPYRRPPPRYIPYAHSSGQMTHLISLLPPLPSSSHQWRARPQPMHDLLQRDPGHFRNQLAWLHRGDPSTAYPSSRPFYP</sequence>
<reference evidence="1 2" key="1">
    <citation type="journal article" date="2019" name="Nat. Ecol. Evol.">
        <title>Megaphylogeny resolves global patterns of mushroom evolution.</title>
        <authorList>
            <person name="Varga T."/>
            <person name="Krizsan K."/>
            <person name="Foldi C."/>
            <person name="Dima B."/>
            <person name="Sanchez-Garcia M."/>
            <person name="Sanchez-Ramirez S."/>
            <person name="Szollosi G.J."/>
            <person name="Szarkandi J.G."/>
            <person name="Papp V."/>
            <person name="Albert L."/>
            <person name="Andreopoulos W."/>
            <person name="Angelini C."/>
            <person name="Antonin V."/>
            <person name="Barry K.W."/>
            <person name="Bougher N.L."/>
            <person name="Buchanan P."/>
            <person name="Buyck B."/>
            <person name="Bense V."/>
            <person name="Catcheside P."/>
            <person name="Chovatia M."/>
            <person name="Cooper J."/>
            <person name="Damon W."/>
            <person name="Desjardin D."/>
            <person name="Finy P."/>
            <person name="Geml J."/>
            <person name="Haridas S."/>
            <person name="Hughes K."/>
            <person name="Justo A."/>
            <person name="Karasinski D."/>
            <person name="Kautmanova I."/>
            <person name="Kiss B."/>
            <person name="Kocsube S."/>
            <person name="Kotiranta H."/>
            <person name="LaButti K.M."/>
            <person name="Lechner B.E."/>
            <person name="Liimatainen K."/>
            <person name="Lipzen A."/>
            <person name="Lukacs Z."/>
            <person name="Mihaltcheva S."/>
            <person name="Morgado L.N."/>
            <person name="Niskanen T."/>
            <person name="Noordeloos M.E."/>
            <person name="Ohm R.A."/>
            <person name="Ortiz-Santana B."/>
            <person name="Ovrebo C."/>
            <person name="Racz N."/>
            <person name="Riley R."/>
            <person name="Savchenko A."/>
            <person name="Shiryaev A."/>
            <person name="Soop K."/>
            <person name="Spirin V."/>
            <person name="Szebenyi C."/>
            <person name="Tomsovsky M."/>
            <person name="Tulloss R.E."/>
            <person name="Uehling J."/>
            <person name="Grigoriev I.V."/>
            <person name="Vagvolgyi C."/>
            <person name="Papp T."/>
            <person name="Martin F.M."/>
            <person name="Miettinen O."/>
            <person name="Hibbett D.S."/>
            <person name="Nagy L.G."/>
        </authorList>
    </citation>
    <scope>NUCLEOTIDE SEQUENCE [LARGE SCALE GENOMIC DNA]</scope>
    <source>
        <strain evidence="1 2">FP101781</strain>
    </source>
</reference>
<dbReference type="EMBL" id="QPFP01000430">
    <property type="protein sequence ID" value="TEB12653.1"/>
    <property type="molecule type" value="Genomic_DNA"/>
</dbReference>